<dbReference type="RefSeq" id="WP_220747248.1">
    <property type="nucleotide sequence ID" value="NZ_BPFH01000001.1"/>
</dbReference>
<protein>
    <submittedName>
        <fullName evidence="2">Uncharacterized protein</fullName>
    </submittedName>
</protein>
<dbReference type="EMBL" id="BPFH01000001">
    <property type="protein sequence ID" value="GIT93735.1"/>
    <property type="molecule type" value="Genomic_DNA"/>
</dbReference>
<keyword evidence="3" id="KW-1185">Reference proteome</keyword>
<dbReference type="Proteomes" id="UP000786693">
    <property type="component" value="Unassembled WGS sequence"/>
</dbReference>
<evidence type="ECO:0000256" key="1">
    <source>
        <dbReference type="SAM" id="MobiDB-lite"/>
    </source>
</evidence>
<evidence type="ECO:0000313" key="2">
    <source>
        <dbReference type="EMBL" id="GIT93735.1"/>
    </source>
</evidence>
<proteinExistence type="predicted"/>
<accession>A0ABQ4NHT0</accession>
<sequence length="97" mass="10467">MADVPVTVSPGWPQAAQYTSPAPNTQIRIPNTTGYVVYLHTSSDGTPPTRDVADGDFIEPGTRDKMTLPMGVRVWLALAGHYDDTTTATINIHQAEV</sequence>
<reference evidence="2 3" key="1">
    <citation type="submission" date="2021-05" db="EMBL/GenBank/DDBJ databases">
        <title>Bacteria Genome sequencing.</title>
        <authorList>
            <person name="Takabe Y."/>
            <person name="Nakajima Y."/>
            <person name="Suzuki S."/>
            <person name="Shiozaki T."/>
        </authorList>
    </citation>
    <scope>NUCLEOTIDE SEQUENCE [LARGE SCALE GENOMIC DNA]</scope>
    <source>
        <strain evidence="2 3">AI_62</strain>
    </source>
</reference>
<feature type="compositionally biased region" description="Polar residues" evidence="1">
    <location>
        <begin position="16"/>
        <end position="26"/>
    </location>
</feature>
<evidence type="ECO:0000313" key="3">
    <source>
        <dbReference type="Proteomes" id="UP000786693"/>
    </source>
</evidence>
<feature type="region of interest" description="Disordered" evidence="1">
    <location>
        <begin position="1"/>
        <end position="26"/>
    </location>
</feature>
<gene>
    <name evidence="2" type="ORF">JANAI62_03580</name>
</gene>
<comment type="caution">
    <text evidence="2">The sequence shown here is derived from an EMBL/GenBank/DDBJ whole genome shotgun (WGS) entry which is preliminary data.</text>
</comment>
<organism evidence="2 3">
    <name type="scientific">Jannaschia pagri</name>
    <dbReference type="NCBI Taxonomy" id="2829797"/>
    <lineage>
        <taxon>Bacteria</taxon>
        <taxon>Pseudomonadati</taxon>
        <taxon>Pseudomonadota</taxon>
        <taxon>Alphaproteobacteria</taxon>
        <taxon>Rhodobacterales</taxon>
        <taxon>Roseobacteraceae</taxon>
        <taxon>Jannaschia</taxon>
    </lineage>
</organism>
<name>A0ABQ4NHT0_9RHOB</name>